<reference evidence="2" key="1">
    <citation type="submission" date="2024-07" db="EMBL/GenBank/DDBJ databases">
        <title>Two chromosome-level genome assemblies of Korean endemic species Abeliophyllum distichum and Forsythia ovata (Oleaceae).</title>
        <authorList>
            <person name="Jang H."/>
        </authorList>
    </citation>
    <scope>NUCLEOTIDE SEQUENCE [LARGE SCALE GENOMIC DNA]</scope>
</reference>
<name>A0ABD1SM39_9LAMI</name>
<keyword evidence="2" id="KW-1185">Reference proteome</keyword>
<organism evidence="1 2">
    <name type="scientific">Forsythia ovata</name>
    <dbReference type="NCBI Taxonomy" id="205694"/>
    <lineage>
        <taxon>Eukaryota</taxon>
        <taxon>Viridiplantae</taxon>
        <taxon>Streptophyta</taxon>
        <taxon>Embryophyta</taxon>
        <taxon>Tracheophyta</taxon>
        <taxon>Spermatophyta</taxon>
        <taxon>Magnoliopsida</taxon>
        <taxon>eudicotyledons</taxon>
        <taxon>Gunneridae</taxon>
        <taxon>Pentapetalae</taxon>
        <taxon>asterids</taxon>
        <taxon>lamiids</taxon>
        <taxon>Lamiales</taxon>
        <taxon>Oleaceae</taxon>
        <taxon>Forsythieae</taxon>
        <taxon>Forsythia</taxon>
    </lineage>
</organism>
<comment type="caution">
    <text evidence="1">The sequence shown here is derived from an EMBL/GenBank/DDBJ whole genome shotgun (WGS) entry which is preliminary data.</text>
</comment>
<dbReference type="AlphaFoldDB" id="A0ABD1SM39"/>
<proteinExistence type="predicted"/>
<evidence type="ECO:0000313" key="1">
    <source>
        <dbReference type="EMBL" id="KAL2500707.1"/>
    </source>
</evidence>
<dbReference type="EMBL" id="JBFOLJ010000010">
    <property type="protein sequence ID" value="KAL2500707.1"/>
    <property type="molecule type" value="Genomic_DNA"/>
</dbReference>
<evidence type="ECO:0000313" key="2">
    <source>
        <dbReference type="Proteomes" id="UP001604277"/>
    </source>
</evidence>
<sequence length="117" mass="13292">MGLPLLKPLVMENVAAIVETSGVGRRKFSANQSISYDGYFSNEFMSHGKSSSMNSGNVRSVMGDDLPILHFRIQVQQHSWWNFLLSRQLAAIFWTFLWTSSSRPSARVWQVHPTNFA</sequence>
<protein>
    <submittedName>
        <fullName evidence="1">Uncharacterized protein</fullName>
    </submittedName>
</protein>
<dbReference type="Proteomes" id="UP001604277">
    <property type="component" value="Unassembled WGS sequence"/>
</dbReference>
<gene>
    <name evidence="1" type="ORF">Fot_34555</name>
</gene>
<accession>A0ABD1SM39</accession>